<keyword evidence="3" id="KW-1185">Reference proteome</keyword>
<protein>
    <submittedName>
        <fullName evidence="2">PLC-like phosphodiesterase</fullName>
    </submittedName>
</protein>
<dbReference type="CDD" id="cd08586">
    <property type="entry name" value="PI-PLCc_BcPLC_like"/>
    <property type="match status" value="1"/>
</dbReference>
<dbReference type="EMBL" id="JAUEPU010000024">
    <property type="protein sequence ID" value="KAK0493523.1"/>
    <property type="molecule type" value="Genomic_DNA"/>
</dbReference>
<accession>A0AA39Q2E0</accession>
<gene>
    <name evidence="2" type="ORF">EDD18DRAFT_403428</name>
</gene>
<dbReference type="PANTHER" id="PTHR13593:SF116">
    <property type="entry name" value="PLC-LIKE PHOSPHODIESTERASE"/>
    <property type="match status" value="1"/>
</dbReference>
<feature type="signal peptide" evidence="1">
    <location>
        <begin position="1"/>
        <end position="19"/>
    </location>
</feature>
<evidence type="ECO:0000313" key="3">
    <source>
        <dbReference type="Proteomes" id="UP001175228"/>
    </source>
</evidence>
<proteinExistence type="predicted"/>
<dbReference type="Gene3D" id="3.20.20.190">
    <property type="entry name" value="Phosphatidylinositol (PI) phosphodiesterase"/>
    <property type="match status" value="1"/>
</dbReference>
<evidence type="ECO:0000313" key="2">
    <source>
        <dbReference type="EMBL" id="KAK0493523.1"/>
    </source>
</evidence>
<dbReference type="InterPro" id="IPR051057">
    <property type="entry name" value="PI-PLC_domain"/>
</dbReference>
<name>A0AA39Q2E0_9AGAR</name>
<organism evidence="2 3">
    <name type="scientific">Armillaria luteobubalina</name>
    <dbReference type="NCBI Taxonomy" id="153913"/>
    <lineage>
        <taxon>Eukaryota</taxon>
        <taxon>Fungi</taxon>
        <taxon>Dikarya</taxon>
        <taxon>Basidiomycota</taxon>
        <taxon>Agaricomycotina</taxon>
        <taxon>Agaricomycetes</taxon>
        <taxon>Agaricomycetidae</taxon>
        <taxon>Agaricales</taxon>
        <taxon>Marasmiineae</taxon>
        <taxon>Physalacriaceae</taxon>
        <taxon>Armillaria</taxon>
    </lineage>
</organism>
<dbReference type="PROSITE" id="PS50007">
    <property type="entry name" value="PIPLC_X_DOMAIN"/>
    <property type="match status" value="1"/>
</dbReference>
<sequence length="387" mass="42956">MYMSLLFFTAAALSLAVFGSPISRRGGHGNQALLAESALVEILRRGAPILGYDGGCSQSSATCDWMANYPDDTSIVHMSIPGTHDAATWNYTQDTQDELIRYTGEIAAAKYYQCQEHSLFQMLNGGVRAFDLRVAYNPGKDTIGFHHSEAMLSPTTTIEDVFFGFYSWLDKHPSEALLISINHESGTGTPNDAEFYEHLYDLFNSSPATEYWVQTNGTLGTLGEARGKMTLLQRFSYDLLPDYDTKRIGIYLDPNQWTDNGANISLVYNEAKNQIAYIEDYYEIGLDIGAGAAENIQWKFNATTAHLQDAIDNRSDQLYISFASSEHNLDSPPETPRIMALGNGTDIQGVNQKLLPWLQERKGSRFGIIMLDFFDSVPGLVEAIIGV</sequence>
<dbReference type="SUPFAM" id="SSF51695">
    <property type="entry name" value="PLC-like phosphodiesterases"/>
    <property type="match status" value="1"/>
</dbReference>
<keyword evidence="1" id="KW-0732">Signal</keyword>
<dbReference type="Proteomes" id="UP001175228">
    <property type="component" value="Unassembled WGS sequence"/>
</dbReference>
<dbReference type="PANTHER" id="PTHR13593">
    <property type="match status" value="1"/>
</dbReference>
<dbReference type="InterPro" id="IPR017946">
    <property type="entry name" value="PLC-like_Pdiesterase_TIM-brl"/>
</dbReference>
<dbReference type="GO" id="GO:0006629">
    <property type="term" value="P:lipid metabolic process"/>
    <property type="evidence" value="ECO:0007669"/>
    <property type="project" value="InterPro"/>
</dbReference>
<dbReference type="GO" id="GO:0008081">
    <property type="term" value="F:phosphoric diester hydrolase activity"/>
    <property type="evidence" value="ECO:0007669"/>
    <property type="project" value="InterPro"/>
</dbReference>
<feature type="chain" id="PRO_5041217450" evidence="1">
    <location>
        <begin position="20"/>
        <end position="387"/>
    </location>
</feature>
<reference evidence="2" key="1">
    <citation type="submission" date="2023-06" db="EMBL/GenBank/DDBJ databases">
        <authorList>
            <consortium name="Lawrence Berkeley National Laboratory"/>
            <person name="Ahrendt S."/>
            <person name="Sahu N."/>
            <person name="Indic B."/>
            <person name="Wong-Bajracharya J."/>
            <person name="Merenyi Z."/>
            <person name="Ke H.-M."/>
            <person name="Monk M."/>
            <person name="Kocsube S."/>
            <person name="Drula E."/>
            <person name="Lipzen A."/>
            <person name="Balint B."/>
            <person name="Henrissat B."/>
            <person name="Andreopoulos B."/>
            <person name="Martin F.M."/>
            <person name="Harder C.B."/>
            <person name="Rigling D."/>
            <person name="Ford K.L."/>
            <person name="Foster G.D."/>
            <person name="Pangilinan J."/>
            <person name="Papanicolaou A."/>
            <person name="Barry K."/>
            <person name="LaButti K."/>
            <person name="Viragh M."/>
            <person name="Koriabine M."/>
            <person name="Yan M."/>
            <person name="Riley R."/>
            <person name="Champramary S."/>
            <person name="Plett K.L."/>
            <person name="Tsai I.J."/>
            <person name="Slot J."/>
            <person name="Sipos G."/>
            <person name="Plett J."/>
            <person name="Nagy L.G."/>
            <person name="Grigoriev I.V."/>
        </authorList>
    </citation>
    <scope>NUCLEOTIDE SEQUENCE</scope>
    <source>
        <strain evidence="2">HWK02</strain>
    </source>
</reference>
<evidence type="ECO:0000256" key="1">
    <source>
        <dbReference type="SAM" id="SignalP"/>
    </source>
</evidence>
<comment type="caution">
    <text evidence="2">The sequence shown here is derived from an EMBL/GenBank/DDBJ whole genome shotgun (WGS) entry which is preliminary data.</text>
</comment>
<dbReference type="AlphaFoldDB" id="A0AA39Q2E0"/>